<keyword evidence="8" id="KW-1185">Reference proteome</keyword>
<proteinExistence type="inferred from homology"/>
<dbReference type="PROSITE" id="PS50240">
    <property type="entry name" value="TRYPSIN_DOM"/>
    <property type="match status" value="1"/>
</dbReference>
<dbReference type="InterPro" id="IPR009003">
    <property type="entry name" value="Peptidase_S1_PA"/>
</dbReference>
<dbReference type="InterPro" id="IPR001254">
    <property type="entry name" value="Trypsin_dom"/>
</dbReference>
<keyword evidence="3" id="KW-0378">Hydrolase</keyword>
<reference evidence="6" key="1">
    <citation type="journal article" date="2014" name="Int. J. Syst. Evol. Microbiol.">
        <title>Complete genome sequence of Corynebacterium casei LMG S-19264T (=DSM 44701T), isolated from a smear-ripened cheese.</title>
        <authorList>
            <consortium name="US DOE Joint Genome Institute (JGI-PGF)"/>
            <person name="Walter F."/>
            <person name="Albersmeier A."/>
            <person name="Kalinowski J."/>
            <person name="Ruckert C."/>
        </authorList>
    </citation>
    <scope>NUCLEOTIDE SEQUENCE</scope>
    <source>
        <strain evidence="6">VKM B-1606</strain>
    </source>
</reference>
<dbReference type="SMART" id="SM00020">
    <property type="entry name" value="Tryp_SPc"/>
    <property type="match status" value="1"/>
</dbReference>
<protein>
    <submittedName>
        <fullName evidence="7">Secreted trypsin-like serine protease</fullName>
    </submittedName>
</protein>
<dbReference type="EMBL" id="JAFBCY010000003">
    <property type="protein sequence ID" value="MBM7852528.1"/>
    <property type="molecule type" value="Genomic_DNA"/>
</dbReference>
<dbReference type="GO" id="GO:0004252">
    <property type="term" value="F:serine-type endopeptidase activity"/>
    <property type="evidence" value="ECO:0007669"/>
    <property type="project" value="InterPro"/>
</dbReference>
<dbReference type="InterPro" id="IPR018114">
    <property type="entry name" value="TRYPSIN_HIS"/>
</dbReference>
<dbReference type="Gene3D" id="2.40.10.10">
    <property type="entry name" value="Trypsin-like serine proteases"/>
    <property type="match status" value="1"/>
</dbReference>
<dbReference type="InterPro" id="IPR001314">
    <property type="entry name" value="Peptidase_S1A"/>
</dbReference>
<accession>A0A9W6IW64</accession>
<evidence type="ECO:0000259" key="5">
    <source>
        <dbReference type="PROSITE" id="PS50240"/>
    </source>
</evidence>
<dbReference type="Pfam" id="PF00089">
    <property type="entry name" value="Trypsin"/>
    <property type="match status" value="1"/>
</dbReference>
<evidence type="ECO:0000256" key="4">
    <source>
        <dbReference type="SAM" id="SignalP"/>
    </source>
</evidence>
<reference evidence="7 8" key="2">
    <citation type="submission" date="2021-01" db="EMBL/GenBank/DDBJ databases">
        <title>Genomic Encyclopedia of Type Strains, Phase IV (KMG-IV): sequencing the most valuable type-strain genomes for metagenomic binning, comparative biology and taxonomic classification.</title>
        <authorList>
            <person name="Goeker M."/>
        </authorList>
    </citation>
    <scope>NUCLEOTIDE SEQUENCE [LARGE SCALE GENOMIC DNA]</scope>
    <source>
        <strain evidence="7 8">DSM 6130</strain>
    </source>
</reference>
<keyword evidence="4" id="KW-0732">Signal</keyword>
<dbReference type="PROSITE" id="PS00134">
    <property type="entry name" value="TRYPSIN_HIS"/>
    <property type="match status" value="1"/>
</dbReference>
<organism evidence="6 9">
    <name type="scientific">Methylopila capsulata</name>
    <dbReference type="NCBI Taxonomy" id="61654"/>
    <lineage>
        <taxon>Bacteria</taxon>
        <taxon>Pseudomonadati</taxon>
        <taxon>Pseudomonadota</taxon>
        <taxon>Alphaproteobacteria</taxon>
        <taxon>Hyphomicrobiales</taxon>
        <taxon>Methylopilaceae</taxon>
        <taxon>Methylopila</taxon>
    </lineage>
</organism>
<comment type="similarity">
    <text evidence="1">Belongs to the peptidase S1 family.</text>
</comment>
<dbReference type="RefSeq" id="WP_204950912.1">
    <property type="nucleotide sequence ID" value="NZ_BSFF01000003.1"/>
</dbReference>
<evidence type="ECO:0000313" key="6">
    <source>
        <dbReference type="EMBL" id="GLK56737.1"/>
    </source>
</evidence>
<dbReference type="EMBL" id="BSFF01000003">
    <property type="protein sequence ID" value="GLK56737.1"/>
    <property type="molecule type" value="Genomic_DNA"/>
</dbReference>
<keyword evidence="2" id="KW-1015">Disulfide bond</keyword>
<dbReference type="AlphaFoldDB" id="A0A9W6IW64"/>
<dbReference type="PANTHER" id="PTHR24276:SF98">
    <property type="entry name" value="FI18310P1-RELATED"/>
    <property type="match status" value="1"/>
</dbReference>
<evidence type="ECO:0000313" key="9">
    <source>
        <dbReference type="Proteomes" id="UP001143400"/>
    </source>
</evidence>
<dbReference type="GO" id="GO:0006508">
    <property type="term" value="P:proteolysis"/>
    <property type="evidence" value="ECO:0007669"/>
    <property type="project" value="UniProtKB-KW"/>
</dbReference>
<feature type="chain" id="PRO_5040945105" evidence="4">
    <location>
        <begin position="25"/>
        <end position="260"/>
    </location>
</feature>
<dbReference type="PANTHER" id="PTHR24276">
    <property type="entry name" value="POLYSERASE-RELATED"/>
    <property type="match status" value="1"/>
</dbReference>
<feature type="domain" description="Peptidase S1" evidence="5">
    <location>
        <begin position="25"/>
        <end position="259"/>
    </location>
</feature>
<sequence length="260" mass="26681">MRSSLLRAFAALAAAGVMATPALALSGGSPAPAGDRLTRATVFITSLTPTARNRAQVANCTGVLIDRDLVLTAGHCLADLGGPSLVVAQFFDRSNRIAETIEVAAGAMHPDFAGRGDAENPRPDLLGADLAILKLATPAPKSRRPIALAKRPVEASKLKSILAGAGLRTPADEASAGQLRFARVNAEVVTDGPTAVALGTTGGAVCRGDSGGPVISSGGLWGVVIAIVRRKNLCNSTIFMAVVDPQSRGFRNMLARARRG</sequence>
<comment type="caution">
    <text evidence="6">The sequence shown here is derived from an EMBL/GenBank/DDBJ whole genome shotgun (WGS) entry which is preliminary data.</text>
</comment>
<evidence type="ECO:0000313" key="7">
    <source>
        <dbReference type="EMBL" id="MBM7852528.1"/>
    </source>
</evidence>
<reference evidence="6" key="3">
    <citation type="submission" date="2023-01" db="EMBL/GenBank/DDBJ databases">
        <authorList>
            <person name="Sun Q."/>
            <person name="Evtushenko L."/>
        </authorList>
    </citation>
    <scope>NUCLEOTIDE SEQUENCE</scope>
    <source>
        <strain evidence="6">VKM B-1606</strain>
    </source>
</reference>
<dbReference type="InterPro" id="IPR043504">
    <property type="entry name" value="Peptidase_S1_PA_chymotrypsin"/>
</dbReference>
<evidence type="ECO:0000256" key="3">
    <source>
        <dbReference type="RuleBase" id="RU363034"/>
    </source>
</evidence>
<name>A0A9W6IW64_9HYPH</name>
<dbReference type="Proteomes" id="UP001143400">
    <property type="component" value="Unassembled WGS sequence"/>
</dbReference>
<evidence type="ECO:0000256" key="1">
    <source>
        <dbReference type="ARBA" id="ARBA00007664"/>
    </source>
</evidence>
<feature type="signal peptide" evidence="4">
    <location>
        <begin position="1"/>
        <end position="24"/>
    </location>
</feature>
<dbReference type="PRINTS" id="PR00722">
    <property type="entry name" value="CHYMOTRYPSIN"/>
</dbReference>
<keyword evidence="3" id="KW-0720">Serine protease</keyword>
<dbReference type="PROSITE" id="PS00135">
    <property type="entry name" value="TRYPSIN_SER"/>
    <property type="match status" value="1"/>
</dbReference>
<evidence type="ECO:0000313" key="8">
    <source>
        <dbReference type="Proteomes" id="UP000758856"/>
    </source>
</evidence>
<dbReference type="InterPro" id="IPR033116">
    <property type="entry name" value="TRYPSIN_SER"/>
</dbReference>
<dbReference type="SUPFAM" id="SSF50494">
    <property type="entry name" value="Trypsin-like serine proteases"/>
    <property type="match status" value="1"/>
</dbReference>
<evidence type="ECO:0000256" key="2">
    <source>
        <dbReference type="ARBA" id="ARBA00023157"/>
    </source>
</evidence>
<dbReference type="Proteomes" id="UP000758856">
    <property type="component" value="Unassembled WGS sequence"/>
</dbReference>
<dbReference type="InterPro" id="IPR050430">
    <property type="entry name" value="Peptidase_S1"/>
</dbReference>
<keyword evidence="3" id="KW-0645">Protease</keyword>
<gene>
    <name evidence="6" type="ORF">GCM10008170_27560</name>
    <name evidence="7" type="ORF">JOD31_002770</name>
</gene>